<evidence type="ECO:0000313" key="2">
    <source>
        <dbReference type="Proteomes" id="UP001221757"/>
    </source>
</evidence>
<organism evidence="1 2">
    <name type="scientific">Mycena rosella</name>
    <name type="common">Pink bonnet</name>
    <name type="synonym">Agaricus rosellus</name>
    <dbReference type="NCBI Taxonomy" id="1033263"/>
    <lineage>
        <taxon>Eukaryota</taxon>
        <taxon>Fungi</taxon>
        <taxon>Dikarya</taxon>
        <taxon>Basidiomycota</taxon>
        <taxon>Agaricomycotina</taxon>
        <taxon>Agaricomycetes</taxon>
        <taxon>Agaricomycetidae</taxon>
        <taxon>Agaricales</taxon>
        <taxon>Marasmiineae</taxon>
        <taxon>Mycenaceae</taxon>
        <taxon>Mycena</taxon>
    </lineage>
</organism>
<comment type="caution">
    <text evidence="1">The sequence shown here is derived from an EMBL/GenBank/DDBJ whole genome shotgun (WGS) entry which is preliminary data.</text>
</comment>
<protein>
    <submittedName>
        <fullName evidence="1">Uncharacterized protein</fullName>
    </submittedName>
</protein>
<dbReference type="EMBL" id="JARKIE010000014">
    <property type="protein sequence ID" value="KAJ7702824.1"/>
    <property type="molecule type" value="Genomic_DNA"/>
</dbReference>
<sequence>MNVHDQHQVVVDSLQDGNGADSRGDGKVCGKEVRDDEAHIVIPEFEPFVRSVAEEQAMQWNAVLRGFFCLDTDERSEDQAAAVQVLRDMRDVKPRTYNSREFMDAFKKSGLSDTLAILTDPYHWRDFLGVMVHRFTPEEGRKPATNWDKLYKNGKHKMNATTFIVKIMCDERFQLSMASSCDHIYFLSSMENWKCEFKKWVGPTIRSMALADYPNVEIWDIELLFRDLCTLKLDGLEVVNRGWEMAKKVLVDAQWEHGTMKRVNQEVHCPEKPGPSVQVPQVNPPGMAGKSKMSAAQRAKADVLGSKPRHHKTPRNIEQVTLSYQEAASIEPVGCPKCAHKEDKDRCVVRLSRKQLSAAELAELRGALFTCAPPDDVFQTPQRPSDRRKVISPVDLQHMELEPREDVLRDCHRDIRLIDDEETSKLIGGVLWGAWYEETMEELRRSHEQVARYAKASRRKPKSQVAGKLSAADVEGVDALFAAARDSDILMETAWGFAPEVVKDIKRCKEEGGLKNMGRTGMNSFYCWEYASPLHEDDNHAWLICCQLWKGGCKDDEYNFAYAEWGIYIRTQDNCI</sequence>
<dbReference type="Proteomes" id="UP001221757">
    <property type="component" value="Unassembled WGS sequence"/>
</dbReference>
<accession>A0AAD7GR04</accession>
<keyword evidence="2" id="KW-1185">Reference proteome</keyword>
<dbReference type="AlphaFoldDB" id="A0AAD7GR04"/>
<reference evidence="1" key="1">
    <citation type="submission" date="2023-03" db="EMBL/GenBank/DDBJ databases">
        <title>Massive genome expansion in bonnet fungi (Mycena s.s.) driven by repeated elements and novel gene families across ecological guilds.</title>
        <authorList>
            <consortium name="Lawrence Berkeley National Laboratory"/>
            <person name="Harder C.B."/>
            <person name="Miyauchi S."/>
            <person name="Viragh M."/>
            <person name="Kuo A."/>
            <person name="Thoen E."/>
            <person name="Andreopoulos B."/>
            <person name="Lu D."/>
            <person name="Skrede I."/>
            <person name="Drula E."/>
            <person name="Henrissat B."/>
            <person name="Morin E."/>
            <person name="Kohler A."/>
            <person name="Barry K."/>
            <person name="LaButti K."/>
            <person name="Morin E."/>
            <person name="Salamov A."/>
            <person name="Lipzen A."/>
            <person name="Mereny Z."/>
            <person name="Hegedus B."/>
            <person name="Baldrian P."/>
            <person name="Stursova M."/>
            <person name="Weitz H."/>
            <person name="Taylor A."/>
            <person name="Grigoriev I.V."/>
            <person name="Nagy L.G."/>
            <person name="Martin F."/>
            <person name="Kauserud H."/>
        </authorList>
    </citation>
    <scope>NUCLEOTIDE SEQUENCE</scope>
    <source>
        <strain evidence="1">CBHHK067</strain>
    </source>
</reference>
<proteinExistence type="predicted"/>
<evidence type="ECO:0000313" key="1">
    <source>
        <dbReference type="EMBL" id="KAJ7702824.1"/>
    </source>
</evidence>
<gene>
    <name evidence="1" type="ORF">B0H17DRAFT_1327170</name>
</gene>
<name>A0AAD7GR04_MYCRO</name>